<reference evidence="2" key="1">
    <citation type="submission" date="2016-10" db="EMBL/GenBank/DDBJ databases">
        <authorList>
            <person name="Varghese N."/>
            <person name="Submissions S."/>
        </authorList>
    </citation>
    <scope>NUCLEOTIDE SEQUENCE [LARGE SCALE GENOMIC DNA]</scope>
    <source>
        <strain evidence="2">Mob M</strain>
    </source>
</reference>
<protein>
    <submittedName>
        <fullName evidence="1">Uncharacterized protein</fullName>
    </submittedName>
</protein>
<dbReference type="RefSeq" id="WP_091937965.1">
    <property type="nucleotide sequence ID" value="NZ_FOUJ01000007.1"/>
</dbReference>
<evidence type="ECO:0000313" key="2">
    <source>
        <dbReference type="Proteomes" id="UP000198535"/>
    </source>
</evidence>
<organism evidence="1 2">
    <name type="scientific">Methanolobus profundi</name>
    <dbReference type="NCBI Taxonomy" id="487685"/>
    <lineage>
        <taxon>Archaea</taxon>
        <taxon>Methanobacteriati</taxon>
        <taxon>Methanobacteriota</taxon>
        <taxon>Stenosarchaea group</taxon>
        <taxon>Methanomicrobia</taxon>
        <taxon>Methanosarcinales</taxon>
        <taxon>Methanosarcinaceae</taxon>
        <taxon>Methanolobus</taxon>
    </lineage>
</organism>
<sequence>MPRASIITVDDKGARVCREVASASYDDGGFLYIHGKQAYEIDEIINMRSPAFCSVRFLHDSIEKSLDKIPSGVVLA</sequence>
<dbReference type="STRING" id="487685.SAMN04488696_2780"/>
<gene>
    <name evidence="1" type="ORF">SAMN04488696_2780</name>
</gene>
<dbReference type="OrthoDB" id="377939at2157"/>
<dbReference type="AlphaFoldDB" id="A0A1I4ULS3"/>
<dbReference type="Proteomes" id="UP000198535">
    <property type="component" value="Unassembled WGS sequence"/>
</dbReference>
<proteinExistence type="predicted"/>
<evidence type="ECO:0000313" key="1">
    <source>
        <dbReference type="EMBL" id="SFM89916.1"/>
    </source>
</evidence>
<name>A0A1I4ULS3_9EURY</name>
<keyword evidence="2" id="KW-1185">Reference proteome</keyword>
<dbReference type="EMBL" id="FOUJ01000007">
    <property type="protein sequence ID" value="SFM89916.1"/>
    <property type="molecule type" value="Genomic_DNA"/>
</dbReference>
<accession>A0A1I4ULS3</accession>